<keyword evidence="3" id="KW-0862">Zinc</keyword>
<keyword evidence="2" id="KW-0479">Metal-binding</keyword>
<protein>
    <submittedName>
        <fullName evidence="5">Pc21g03910 protein</fullName>
    </submittedName>
</protein>
<dbReference type="GO" id="GO:0016846">
    <property type="term" value="F:carbon-sulfur lyase activity"/>
    <property type="evidence" value="ECO:0007669"/>
    <property type="project" value="InterPro"/>
</dbReference>
<evidence type="ECO:0000313" key="5">
    <source>
        <dbReference type="EMBL" id="CAP95288.1"/>
    </source>
</evidence>
<dbReference type="InterPro" id="IPR006913">
    <property type="entry name" value="CENP-V/GFA"/>
</dbReference>
<dbReference type="VEuPathDB" id="FungiDB:PCH_Pc21g03910"/>
<dbReference type="Gene3D" id="2.170.150.70">
    <property type="match status" value="1"/>
</dbReference>
<evidence type="ECO:0000256" key="2">
    <source>
        <dbReference type="ARBA" id="ARBA00022723"/>
    </source>
</evidence>
<dbReference type="AlphaFoldDB" id="B6HLV2"/>
<feature type="domain" description="CENP-V/GFA" evidence="4">
    <location>
        <begin position="22"/>
        <end position="143"/>
    </location>
</feature>
<dbReference type="Pfam" id="PF04828">
    <property type="entry name" value="GFA"/>
    <property type="match status" value="1"/>
</dbReference>
<evidence type="ECO:0000259" key="4">
    <source>
        <dbReference type="PROSITE" id="PS51891"/>
    </source>
</evidence>
<dbReference type="Proteomes" id="UP000000724">
    <property type="component" value="Contig Pc00c21"/>
</dbReference>
<dbReference type="GeneID" id="8313226"/>
<dbReference type="GO" id="GO:0046872">
    <property type="term" value="F:metal ion binding"/>
    <property type="evidence" value="ECO:0007669"/>
    <property type="project" value="UniProtKB-KW"/>
</dbReference>
<dbReference type="eggNOG" id="ENOG502SVDE">
    <property type="taxonomic scope" value="Eukaryota"/>
</dbReference>
<dbReference type="PANTHER" id="PTHR28620:SF1">
    <property type="entry name" value="CENP-V_GFA DOMAIN-CONTAINING PROTEIN"/>
    <property type="match status" value="1"/>
</dbReference>
<dbReference type="HOGENOM" id="CLU_055491_7_0_1"/>
<accession>B6HLV2</accession>
<evidence type="ECO:0000256" key="1">
    <source>
        <dbReference type="ARBA" id="ARBA00005495"/>
    </source>
</evidence>
<proteinExistence type="inferred from homology"/>
<dbReference type="BioCyc" id="PCHR:PC21G03910-MONOMER"/>
<sequence length="147" mass="16248">MVASSKDSEKQDSMNHSTEVSYEGSCHCRPVGFSTRLPSPLPHLTVISCNCSYCHIADSLLAFVDDMEIHQGTESLKEYRFGSHTIQIFFCGICGANVYNKSVNPKFRFGQCAINMRLLHGIDLGTVEVSKGDGKNIHLPPLEEDPL</sequence>
<dbReference type="KEGG" id="pcs:N7525_006881"/>
<dbReference type="PROSITE" id="PS51891">
    <property type="entry name" value="CENP_V_GFA"/>
    <property type="match status" value="1"/>
</dbReference>
<dbReference type="InterPro" id="IPR011057">
    <property type="entry name" value="Mss4-like_sf"/>
</dbReference>
<gene>
    <name evidence="5" type="ORF">Pc21g03910</name>
    <name evidence="5" type="ORF">PCH_Pc21g03910</name>
</gene>
<dbReference type="PANTHER" id="PTHR28620">
    <property type="entry name" value="CENTROMERE PROTEIN V"/>
    <property type="match status" value="1"/>
</dbReference>
<dbReference type="InterPro" id="IPR052355">
    <property type="entry name" value="CENP-V-like"/>
</dbReference>
<organism evidence="5 6">
    <name type="scientific">Penicillium rubens (strain ATCC 28089 / DSM 1075 / NRRL 1951 / Wisconsin 54-1255)</name>
    <name type="common">Penicillium chrysogenum</name>
    <dbReference type="NCBI Taxonomy" id="500485"/>
    <lineage>
        <taxon>Eukaryota</taxon>
        <taxon>Fungi</taxon>
        <taxon>Dikarya</taxon>
        <taxon>Ascomycota</taxon>
        <taxon>Pezizomycotina</taxon>
        <taxon>Eurotiomycetes</taxon>
        <taxon>Eurotiomycetidae</taxon>
        <taxon>Eurotiales</taxon>
        <taxon>Aspergillaceae</taxon>
        <taxon>Penicillium</taxon>
        <taxon>Penicillium chrysogenum species complex</taxon>
    </lineage>
</organism>
<dbReference type="EMBL" id="AM920436">
    <property type="protein sequence ID" value="CAP95288.1"/>
    <property type="molecule type" value="Genomic_DNA"/>
</dbReference>
<dbReference type="OMA" id="CHCGIVQ"/>
<evidence type="ECO:0000313" key="6">
    <source>
        <dbReference type="Proteomes" id="UP000000724"/>
    </source>
</evidence>
<reference evidence="5 6" key="1">
    <citation type="journal article" date="2008" name="Nat. Biotechnol.">
        <title>Genome sequencing and analysis of the filamentous fungus Penicillium chrysogenum.</title>
        <authorList>
            <person name="van den Berg M.A."/>
            <person name="Albang R."/>
            <person name="Albermann K."/>
            <person name="Badger J.H."/>
            <person name="Daran J.-M."/>
            <person name="Driessen A.J.M."/>
            <person name="Garcia-Estrada C."/>
            <person name="Fedorova N.D."/>
            <person name="Harris D.M."/>
            <person name="Heijne W.H.M."/>
            <person name="Joardar V.S."/>
            <person name="Kiel J.A.K.W."/>
            <person name="Kovalchuk A."/>
            <person name="Martin J.F."/>
            <person name="Nierman W.C."/>
            <person name="Nijland J.G."/>
            <person name="Pronk J.T."/>
            <person name="Roubos J.A."/>
            <person name="van der Klei I.J."/>
            <person name="van Peij N.N.M.E."/>
            <person name="Veenhuis M."/>
            <person name="von Doehren H."/>
            <person name="Wagner C."/>
            <person name="Wortman J.R."/>
            <person name="Bovenberg R.A.L."/>
        </authorList>
    </citation>
    <scope>NUCLEOTIDE SEQUENCE [LARGE SCALE GENOMIC DNA]</scope>
    <source>
        <strain evidence="6">ATCC 28089 / DSM 1075 / NRRL 1951 / Wisconsin 54-1255</strain>
    </source>
</reference>
<evidence type="ECO:0000256" key="3">
    <source>
        <dbReference type="ARBA" id="ARBA00022833"/>
    </source>
</evidence>
<keyword evidence="6" id="KW-1185">Reference proteome</keyword>
<name>B6HLV2_PENRW</name>
<dbReference type="OrthoDB" id="2993351at2759"/>
<comment type="similarity">
    <text evidence="1">Belongs to the Gfa family.</text>
</comment>
<dbReference type="SUPFAM" id="SSF51316">
    <property type="entry name" value="Mss4-like"/>
    <property type="match status" value="1"/>
</dbReference>